<organism evidence="2 3">
    <name type="scientific">Kandleria vitulina DSM 20405</name>
    <dbReference type="NCBI Taxonomy" id="1410657"/>
    <lineage>
        <taxon>Bacteria</taxon>
        <taxon>Bacillati</taxon>
        <taxon>Bacillota</taxon>
        <taxon>Erysipelotrichia</taxon>
        <taxon>Erysipelotrichales</taxon>
        <taxon>Coprobacillaceae</taxon>
        <taxon>Kandleria</taxon>
    </lineage>
</organism>
<dbReference type="InterPro" id="IPR033469">
    <property type="entry name" value="CYTH-like_dom_sf"/>
</dbReference>
<dbReference type="EMBL" id="JQBL01000027">
    <property type="protein sequence ID" value="KRN49200.1"/>
    <property type="molecule type" value="Genomic_DNA"/>
</dbReference>
<dbReference type="InterPro" id="IPR009195">
    <property type="entry name" value="Uncharacterised_YjbK"/>
</dbReference>
<proteinExistence type="predicted"/>
<dbReference type="SUPFAM" id="SSF55154">
    <property type="entry name" value="CYTH-like phosphatases"/>
    <property type="match status" value="1"/>
</dbReference>
<name>A0A0R2H8R7_9FIRM</name>
<evidence type="ECO:0000313" key="3">
    <source>
        <dbReference type="Proteomes" id="UP000051841"/>
    </source>
</evidence>
<dbReference type="SMART" id="SM01118">
    <property type="entry name" value="CYTH"/>
    <property type="match status" value="1"/>
</dbReference>
<gene>
    <name evidence="2" type="ORF">IV49_GL001032</name>
</gene>
<dbReference type="AlphaFoldDB" id="A0A0R2H8R7"/>
<dbReference type="PROSITE" id="PS51707">
    <property type="entry name" value="CYTH"/>
    <property type="match status" value="1"/>
</dbReference>
<dbReference type="PIRSF" id="PIRSF012526">
    <property type="entry name" value="CYTH_UCP012526"/>
    <property type="match status" value="1"/>
</dbReference>
<keyword evidence="3" id="KW-1185">Reference proteome</keyword>
<reference evidence="2 3" key="1">
    <citation type="journal article" date="2015" name="Genome Announc.">
        <title>Expanding the biotechnology potential of lactobacilli through comparative genomics of 213 strains and associated genera.</title>
        <authorList>
            <person name="Sun Z."/>
            <person name="Harris H.M."/>
            <person name="McCann A."/>
            <person name="Guo C."/>
            <person name="Argimon S."/>
            <person name="Zhang W."/>
            <person name="Yang X."/>
            <person name="Jeffery I.B."/>
            <person name="Cooney J.C."/>
            <person name="Kagawa T.F."/>
            <person name="Liu W."/>
            <person name="Song Y."/>
            <person name="Salvetti E."/>
            <person name="Wrobel A."/>
            <person name="Rasinkangas P."/>
            <person name="Parkhill J."/>
            <person name="Rea M.C."/>
            <person name="O'Sullivan O."/>
            <person name="Ritari J."/>
            <person name="Douillard F.P."/>
            <person name="Paul Ross R."/>
            <person name="Yang R."/>
            <person name="Briner A.E."/>
            <person name="Felis G.E."/>
            <person name="de Vos W.M."/>
            <person name="Barrangou R."/>
            <person name="Klaenhammer T.R."/>
            <person name="Caufield P.W."/>
            <person name="Cui Y."/>
            <person name="Zhang H."/>
            <person name="O'Toole P.W."/>
        </authorList>
    </citation>
    <scope>NUCLEOTIDE SEQUENCE [LARGE SCALE GENOMIC DNA]</scope>
    <source>
        <strain evidence="2 3">DSM 20405</strain>
    </source>
</reference>
<feature type="domain" description="CYTH" evidence="1">
    <location>
        <begin position="4"/>
        <end position="184"/>
    </location>
</feature>
<dbReference type="InterPro" id="IPR023577">
    <property type="entry name" value="CYTH_domain"/>
</dbReference>
<dbReference type="Pfam" id="PF01928">
    <property type="entry name" value="CYTH"/>
    <property type="match status" value="1"/>
</dbReference>
<evidence type="ECO:0000259" key="1">
    <source>
        <dbReference type="PROSITE" id="PS51707"/>
    </source>
</evidence>
<sequence length="184" mass="21777">MNTNKEIEYKILLDEKTFSNILSAYPDHKSYTQINYYLTSKELQEKKYALRVREKEGRYELTLKIPQGFAKMEYNLDINENTAKEILADHMPKNDITDVLEEHGIDPSLIIHNASLKTIRHDIILDYGVLSLDENFYNQKHDFEMEFELTDEKGHQQFNELKEQFHLDYTKNAPSKIKRVLATM</sequence>
<evidence type="ECO:0000313" key="2">
    <source>
        <dbReference type="EMBL" id="KRN49200.1"/>
    </source>
</evidence>
<dbReference type="Proteomes" id="UP000051841">
    <property type="component" value="Unassembled WGS sequence"/>
</dbReference>
<dbReference type="CDD" id="cd07762">
    <property type="entry name" value="CYTH-like_Pase_1"/>
    <property type="match status" value="1"/>
</dbReference>
<dbReference type="RefSeq" id="WP_031589648.1">
    <property type="nucleotide sequence ID" value="NZ_JNKN01000031.1"/>
</dbReference>
<comment type="caution">
    <text evidence="2">The sequence shown here is derived from an EMBL/GenBank/DDBJ whole genome shotgun (WGS) entry which is preliminary data.</text>
</comment>
<dbReference type="Gene3D" id="2.40.320.10">
    <property type="entry name" value="Hypothetical Protein Pfu-838710-001"/>
    <property type="match status" value="1"/>
</dbReference>
<dbReference type="PATRIC" id="fig|1410657.5.peg.1073"/>
<protein>
    <recommendedName>
        <fullName evidence="1">CYTH domain-containing protein</fullName>
    </recommendedName>
</protein>
<accession>A0A0R2H8R7</accession>